<feature type="compositionally biased region" description="Low complexity" evidence="18">
    <location>
        <begin position="1531"/>
        <end position="1546"/>
    </location>
</feature>
<feature type="region of interest" description="Disordered" evidence="18">
    <location>
        <begin position="1452"/>
        <end position="1486"/>
    </location>
</feature>
<gene>
    <name evidence="20" type="ORF">Q5P01_001322</name>
</gene>
<dbReference type="Pfam" id="PF25408">
    <property type="entry name" value="AAA_lid_NAV1"/>
    <property type="match status" value="1"/>
</dbReference>
<keyword evidence="8" id="KW-0221">Differentiation</keyword>
<evidence type="ECO:0000256" key="5">
    <source>
        <dbReference type="ARBA" id="ARBA00022490"/>
    </source>
</evidence>
<feature type="region of interest" description="Disordered" evidence="18">
    <location>
        <begin position="1611"/>
        <end position="1674"/>
    </location>
</feature>
<feature type="region of interest" description="Disordered" evidence="18">
    <location>
        <begin position="963"/>
        <end position="1078"/>
    </location>
</feature>
<feature type="region of interest" description="Disordered" evidence="18">
    <location>
        <begin position="370"/>
        <end position="492"/>
    </location>
</feature>
<evidence type="ECO:0000256" key="14">
    <source>
        <dbReference type="ARBA" id="ARBA00064590"/>
    </source>
</evidence>
<keyword evidence="3" id="KW-0217">Developmental protein</keyword>
<feature type="compositionally biased region" description="Basic and acidic residues" evidence="18">
    <location>
        <begin position="1012"/>
        <end position="1022"/>
    </location>
</feature>
<dbReference type="GO" id="GO:0016887">
    <property type="term" value="F:ATP hydrolysis activity"/>
    <property type="evidence" value="ECO:0007669"/>
    <property type="project" value="InterPro"/>
</dbReference>
<feature type="region of interest" description="Disordered" evidence="18">
    <location>
        <begin position="2085"/>
        <end position="2110"/>
    </location>
</feature>
<feature type="region of interest" description="Disordered" evidence="18">
    <location>
        <begin position="569"/>
        <end position="611"/>
    </location>
</feature>
<feature type="region of interest" description="Disordered" evidence="18">
    <location>
        <begin position="741"/>
        <end position="876"/>
    </location>
</feature>
<dbReference type="Proteomes" id="UP001187415">
    <property type="component" value="Unassembled WGS sequence"/>
</dbReference>
<feature type="compositionally biased region" description="Low complexity" evidence="18">
    <location>
        <begin position="463"/>
        <end position="481"/>
    </location>
</feature>
<comment type="function">
    <text evidence="13">May be involved in neuronal migration.</text>
</comment>
<keyword evidence="21" id="KW-1185">Reference proteome</keyword>
<evidence type="ECO:0000256" key="3">
    <source>
        <dbReference type="ARBA" id="ARBA00022473"/>
    </source>
</evidence>
<evidence type="ECO:0000256" key="18">
    <source>
        <dbReference type="SAM" id="MobiDB-lite"/>
    </source>
</evidence>
<protein>
    <recommendedName>
        <fullName evidence="15">Neuron navigator 1</fullName>
    </recommendedName>
    <alternativeName>
        <fullName evidence="16">Pore membrane and/or filament-interacting-like protein 3</fullName>
    </alternativeName>
</protein>
<evidence type="ECO:0000313" key="21">
    <source>
        <dbReference type="Proteomes" id="UP001187415"/>
    </source>
</evidence>
<keyword evidence="12" id="KW-0206">Cytoskeleton</keyword>
<dbReference type="FunFam" id="3.40.50.300:FF:000409">
    <property type="entry name" value="Neuron navigator 1"/>
    <property type="match status" value="1"/>
</dbReference>
<keyword evidence="5" id="KW-0963">Cytoplasm</keyword>
<dbReference type="EMBL" id="JAUPFM010000001">
    <property type="protein sequence ID" value="KAK2861789.1"/>
    <property type="molecule type" value="Genomic_DNA"/>
</dbReference>
<feature type="coiled-coil region" evidence="17">
    <location>
        <begin position="1406"/>
        <end position="1433"/>
    </location>
</feature>
<feature type="compositionally biased region" description="Polar residues" evidence="18">
    <location>
        <begin position="1057"/>
        <end position="1078"/>
    </location>
</feature>
<dbReference type="InterPro" id="IPR057568">
    <property type="entry name" value="CortBP2_NAV1-like_AAA_lid"/>
</dbReference>
<evidence type="ECO:0000256" key="6">
    <source>
        <dbReference type="ARBA" id="ARBA00022553"/>
    </source>
</evidence>
<dbReference type="GO" id="GO:0043194">
    <property type="term" value="C:axon initial segment"/>
    <property type="evidence" value="ECO:0007669"/>
    <property type="project" value="TreeGrafter"/>
</dbReference>
<feature type="compositionally biased region" description="Polar residues" evidence="18">
    <location>
        <begin position="806"/>
        <end position="815"/>
    </location>
</feature>
<evidence type="ECO:0000256" key="15">
    <source>
        <dbReference type="ARBA" id="ARBA00067341"/>
    </source>
</evidence>
<evidence type="ECO:0000256" key="11">
    <source>
        <dbReference type="ARBA" id="ARBA00023054"/>
    </source>
</evidence>
<feature type="region of interest" description="Disordered" evidence="18">
    <location>
        <begin position="87"/>
        <end position="117"/>
    </location>
</feature>
<dbReference type="InterPro" id="IPR003959">
    <property type="entry name" value="ATPase_AAA_core"/>
</dbReference>
<feature type="compositionally biased region" description="Low complexity" evidence="18">
    <location>
        <begin position="1284"/>
        <end position="1300"/>
    </location>
</feature>
<proteinExistence type="inferred from homology"/>
<keyword evidence="4" id="KW-0488">Methylation</keyword>
<evidence type="ECO:0000256" key="16">
    <source>
        <dbReference type="ARBA" id="ARBA00080430"/>
    </source>
</evidence>
<evidence type="ECO:0000259" key="19">
    <source>
        <dbReference type="SMART" id="SM00382"/>
    </source>
</evidence>
<dbReference type="Pfam" id="PF23092">
    <property type="entry name" value="Ubiquitin_6"/>
    <property type="match status" value="1"/>
</dbReference>
<feature type="compositionally biased region" description="Polar residues" evidence="18">
    <location>
        <begin position="11"/>
        <end position="23"/>
    </location>
</feature>
<comment type="subcellular location">
    <subcellularLocation>
        <location evidence="1">Cytoplasm</location>
        <location evidence="1">Cytoskeleton</location>
    </subcellularLocation>
</comment>
<dbReference type="GO" id="GO:0001764">
    <property type="term" value="P:neuron migration"/>
    <property type="evidence" value="ECO:0007669"/>
    <property type="project" value="TreeGrafter"/>
</dbReference>
<feature type="compositionally biased region" description="Low complexity" evidence="18">
    <location>
        <begin position="1615"/>
        <end position="1634"/>
    </location>
</feature>
<keyword evidence="9" id="KW-0524">Neurogenesis</keyword>
<dbReference type="GO" id="GO:0005874">
    <property type="term" value="C:microtubule"/>
    <property type="evidence" value="ECO:0007669"/>
    <property type="project" value="UniProtKB-KW"/>
</dbReference>
<evidence type="ECO:0000256" key="4">
    <source>
        <dbReference type="ARBA" id="ARBA00022481"/>
    </source>
</evidence>
<organism evidence="20 21">
    <name type="scientific">Channa striata</name>
    <name type="common">Snakehead murrel</name>
    <name type="synonym">Ophicephalus striatus</name>
    <dbReference type="NCBI Taxonomy" id="64152"/>
    <lineage>
        <taxon>Eukaryota</taxon>
        <taxon>Metazoa</taxon>
        <taxon>Chordata</taxon>
        <taxon>Craniata</taxon>
        <taxon>Vertebrata</taxon>
        <taxon>Euteleostomi</taxon>
        <taxon>Actinopterygii</taxon>
        <taxon>Neopterygii</taxon>
        <taxon>Teleostei</taxon>
        <taxon>Neoteleostei</taxon>
        <taxon>Acanthomorphata</taxon>
        <taxon>Anabantaria</taxon>
        <taxon>Anabantiformes</taxon>
        <taxon>Channoidei</taxon>
        <taxon>Channidae</taxon>
        <taxon>Channa</taxon>
    </lineage>
</organism>
<keyword evidence="11 17" id="KW-0175">Coiled coil</keyword>
<dbReference type="InterPro" id="IPR039041">
    <property type="entry name" value="Nav/unc-53"/>
</dbReference>
<evidence type="ECO:0000256" key="13">
    <source>
        <dbReference type="ARBA" id="ARBA00059345"/>
    </source>
</evidence>
<feature type="compositionally biased region" description="Polar residues" evidence="18">
    <location>
        <begin position="994"/>
        <end position="1011"/>
    </location>
</feature>
<dbReference type="Pfam" id="PF00004">
    <property type="entry name" value="AAA"/>
    <property type="match status" value="1"/>
</dbReference>
<feature type="compositionally biased region" description="Basic and acidic residues" evidence="18">
    <location>
        <begin position="842"/>
        <end position="856"/>
    </location>
</feature>
<comment type="similarity">
    <text evidence="2">Belongs to the Nav/unc-53 family.</text>
</comment>
<sequence length="2137" mass="230468">MSGGVNIKVIPQSQSDTGVSSSLPLPRSIMSKMDPKQHSGLPSPTVQYQHVTRGRPSYSSLSVSSGPAELLRSAALKNHLLQQKAGVYSPRSPAATTRLDGTSSAYSSPQIPKREVPRSKDTLDLRTNTLNQKALRDLQFRRNVNKNWTFGKCRLRSVDNADQEGQRRGCQLYNKGANGNEIPGVSASGMGNFQRDTRNISSRKLGASEVLVSKSYQTFNVSRRGSEPGRVNMAAVAPFRFRFQVHEDTDASLDDLSDCSSDSMEVCCDDIGGMLGNSVKGREGDLKMERTDGTKAYSQAEAKGVGMAAKRAKSGVPQSTQRGELKVYRAGSSEGRIPVPSNLRKQRSLTNLAVLTDAEKKLHLYEPKWCDDMAKPGAGQTKTGKPKTAEGGCSAGGGAPLSRNLSKSEHSLFQGKPKPFSPLAAPSALSKQSRIPRGPYAEVKPLSKAPEDGKSDDEILSSKAKANAKKQAAGAGVESGSKGQGEEGGDKPFLKVDPELVVTVLGDLEQLLFSQMLDPESQRKRTVQNVLDLRQNLEDTMSSLRGSQLAHSCVDSSNVGYDSDDTNARSISSLSNRSSPLSWRHGQSSPRLQAGDAPSSTGGGYQGSKTGSQYIAHTMPARCSSRLSSTSRIELIEGFDADPDLKSGYLSDSDLLGKSLPDDDDDNLANGWDESSSISSGLSDGDGSENLSSEEFNASSSLNSLPSTPLGSRRNSSVMLRTDAEKRSLVESGLSWYSEDGKASHKLDSCSYDTGSLKTEAPSKWRKKPPSFSEDSGGKGEIKKPQTLGQPGSFKKGRNPPVGVTSPITHTSQSMLKVAAPKLEKPPDKSKISIKTAGLQRSRSDAGRDHHGEHRKPPSGLVKPTAGASFGYKKPPTATGTATVMTAGGATISSGSATVGKTPKSSGIPVKPVGGGIPSGRKNSFDASSEQGFLGPNARNSIQYRSLPRPAKSSTFSVIGRPAARPVSGTIDPSLLSLKPVPIASTGPRVKEPSSCSGKMANRTSTGPVNQTDREKEKERAKAKAVSAEIDCGSLKGADTQSESTGESAVKLHSLRRTSSSKYPELSSPTTPRMLNTKSLGRPPSLAHLDQVNSNSLDSCVSIQDLPPKVPPYSKLQDLAGAHTAARLTPSPAPVLHIDSQNSYISESLSLSGSPLLYPKLSGMHRSLESLPLQMSVPSSTRFVTTETHNKEERCTGNWGAGSRTSLNLSDSLQTDRNTLPKKGLERYGSSLSESEGSKPGRRHSHTIVSMTDSESPPQLPSPTRPLHPSYGKAPLTNVVAPVSSGSPRISRSNSIGPSNDSACDLYGSSPLGSSMSLADRPKSMMQSGSFREPGDDVHGSVLSLASNASSNYSSQIRKLRRELETSQEKVANLTMQLSANANLVAAFEQSLALMTARLQTLSVSSDQKDSELTELKETIEVLKTKNSEAQEIIQGALSNPDETPKELLINRQNSSESISSLTSTTSHSSMGSLKEQEAKKKKKKSWLRSSFNKAFSKKGSKASGPYADIEEIATPESSAPSSPKVHHDGSNPPSSIKSSTSASSSGLCEGGDVGDEKVVSELRTELWEKERKLTDIRLEALSSAHQLEQLQEAMNNMQRTVENLKAENDHLKTGGLSPCPSPGPSSSVSQSSGLTALGSLSPRQSLHMPKSYSRGLSDGNSSDVHSADSLSLSSQRDDHRVRVVVCVADLHVFKDEVKQQDFFVGKVRVNGRMDWIMLDSAVSQAFKVYITKVDPTSSLGLSTDSIYSYSMGHIKRVLGGEAPETQPSRCMSRGPSSITVSLKGLKEKCVDSLVFETLIPKPMMQHYISLLLKHRRLILSGPSGTGKTYLASRLAEYLVDRSAREVTDGIVVTYNMHRQSCKDLQLYLSNLANQIDRETSTSETPLVVILDDIHDPTSISELVNGALTCKYHKCPYIIGTSNQPVKMTANNSLHLSFRMVTFSNNVEPANGFLVRYLHRKLMESEDERNLTNEDLVKVLDWVPKLWYHLHTFLEKHSTSDFLIGPCFFLSCPVTVDEFRSWFIDLWNHSIIPYLQEGAKDGIKVHGQKAVWEDPVEWVRGTLPWPSAQQDQAKLFHLPPPSIGSCSPGQPCEERPHKETPPSSMESDPLMAMLLKLQEAANYIESPDKEDPSLPKL</sequence>
<dbReference type="InterPro" id="IPR003593">
    <property type="entry name" value="AAA+_ATPase"/>
</dbReference>
<feature type="compositionally biased region" description="Polar residues" evidence="18">
    <location>
        <begin position="1659"/>
        <end position="1674"/>
    </location>
</feature>
<feature type="compositionally biased region" description="Low complexity" evidence="18">
    <location>
        <begin position="673"/>
        <end position="712"/>
    </location>
</feature>
<feature type="region of interest" description="Disordered" evidence="18">
    <location>
        <begin position="1313"/>
        <end position="1336"/>
    </location>
</feature>
<dbReference type="SUPFAM" id="SSF52540">
    <property type="entry name" value="P-loop containing nucleoside triphosphate hydrolases"/>
    <property type="match status" value="1"/>
</dbReference>
<evidence type="ECO:0000256" key="8">
    <source>
        <dbReference type="ARBA" id="ARBA00022782"/>
    </source>
</evidence>
<dbReference type="InterPro" id="IPR027417">
    <property type="entry name" value="P-loop_NTPase"/>
</dbReference>
<dbReference type="PANTHER" id="PTHR12784:SF3">
    <property type="entry name" value="NEURON NAVIGATOR 1"/>
    <property type="match status" value="1"/>
</dbReference>
<name>A0AA88NS17_CHASR</name>
<evidence type="ECO:0000256" key="17">
    <source>
        <dbReference type="SAM" id="Coils"/>
    </source>
</evidence>
<comment type="caution">
    <text evidence="20">The sequence shown here is derived from an EMBL/GenBank/DDBJ whole genome shotgun (WGS) entry which is preliminary data.</text>
</comment>
<evidence type="ECO:0000256" key="10">
    <source>
        <dbReference type="ARBA" id="ARBA00022990"/>
    </source>
</evidence>
<reference evidence="20" key="1">
    <citation type="submission" date="2023-07" db="EMBL/GenBank/DDBJ databases">
        <title>Chromosome-level Genome Assembly of Striped Snakehead (Channa striata).</title>
        <authorList>
            <person name="Liu H."/>
        </authorList>
    </citation>
    <scope>NUCLEOTIDE SEQUENCE</scope>
    <source>
        <strain evidence="20">Gz</strain>
        <tissue evidence="20">Muscle</tissue>
    </source>
</reference>
<feature type="compositionally biased region" description="Polar residues" evidence="18">
    <location>
        <begin position="1203"/>
        <end position="1218"/>
    </location>
</feature>
<feature type="region of interest" description="Disordered" evidence="18">
    <location>
        <begin position="1516"/>
        <end position="1554"/>
    </location>
</feature>
<feature type="region of interest" description="Disordered" evidence="18">
    <location>
        <begin position="657"/>
        <end position="719"/>
    </location>
</feature>
<feature type="compositionally biased region" description="Basic and acidic residues" evidence="18">
    <location>
        <begin position="822"/>
        <end position="831"/>
    </location>
</feature>
<dbReference type="PANTHER" id="PTHR12784">
    <property type="entry name" value="STEERIN"/>
    <property type="match status" value="1"/>
</dbReference>
<keyword evidence="7" id="KW-0493">Microtubule</keyword>
<evidence type="ECO:0000256" key="7">
    <source>
        <dbReference type="ARBA" id="ARBA00022701"/>
    </source>
</evidence>
<dbReference type="InterPro" id="IPR057126">
    <property type="entry name" value="NAV1-like_ubiquitin-like"/>
</dbReference>
<keyword evidence="10" id="KW-0007">Acetylation</keyword>
<feature type="compositionally biased region" description="Polar residues" evidence="18">
    <location>
        <begin position="921"/>
        <end position="931"/>
    </location>
</feature>
<comment type="subunit">
    <text evidence="14">Interacts with tubulin.</text>
</comment>
<evidence type="ECO:0000256" key="2">
    <source>
        <dbReference type="ARBA" id="ARBA00006255"/>
    </source>
</evidence>
<dbReference type="GO" id="GO:0005524">
    <property type="term" value="F:ATP binding"/>
    <property type="evidence" value="ECO:0007669"/>
    <property type="project" value="InterPro"/>
</dbReference>
<dbReference type="GO" id="GO:0001578">
    <property type="term" value="P:microtubule bundle formation"/>
    <property type="evidence" value="ECO:0007669"/>
    <property type="project" value="TreeGrafter"/>
</dbReference>
<feature type="region of interest" description="Disordered" evidence="18">
    <location>
        <begin position="1"/>
        <end position="47"/>
    </location>
</feature>
<evidence type="ECO:0000256" key="1">
    <source>
        <dbReference type="ARBA" id="ARBA00004245"/>
    </source>
</evidence>
<evidence type="ECO:0000313" key="20">
    <source>
        <dbReference type="EMBL" id="KAK2861789.1"/>
    </source>
</evidence>
<feature type="compositionally biased region" description="Polar residues" evidence="18">
    <location>
        <begin position="1247"/>
        <end position="1257"/>
    </location>
</feature>
<feature type="region of interest" description="Disordered" evidence="18">
    <location>
        <begin position="1283"/>
        <end position="1302"/>
    </location>
</feature>
<feature type="compositionally biased region" description="Low complexity" evidence="18">
    <location>
        <begin position="1455"/>
        <end position="1473"/>
    </location>
</feature>
<feature type="coiled-coil region" evidence="17">
    <location>
        <begin position="1350"/>
        <end position="1377"/>
    </location>
</feature>
<dbReference type="Gene3D" id="3.40.50.300">
    <property type="entry name" value="P-loop containing nucleotide triphosphate hydrolases"/>
    <property type="match status" value="1"/>
</dbReference>
<dbReference type="CDD" id="cd00009">
    <property type="entry name" value="AAA"/>
    <property type="match status" value="1"/>
</dbReference>
<keyword evidence="6" id="KW-0597">Phosphoprotein</keyword>
<evidence type="ECO:0000256" key="12">
    <source>
        <dbReference type="ARBA" id="ARBA00023212"/>
    </source>
</evidence>
<feature type="region of interest" description="Disordered" evidence="18">
    <location>
        <begin position="1183"/>
        <end position="1277"/>
    </location>
</feature>
<dbReference type="SMART" id="SM00382">
    <property type="entry name" value="AAA"/>
    <property type="match status" value="1"/>
</dbReference>
<accession>A0AA88NS17</accession>
<feature type="compositionally biased region" description="Low complexity" evidence="18">
    <location>
        <begin position="569"/>
        <end position="582"/>
    </location>
</feature>
<feature type="compositionally biased region" description="Polar residues" evidence="18">
    <location>
        <begin position="99"/>
        <end position="110"/>
    </location>
</feature>
<feature type="domain" description="AAA+ ATPase" evidence="19">
    <location>
        <begin position="1814"/>
        <end position="1946"/>
    </location>
</feature>
<evidence type="ECO:0000256" key="9">
    <source>
        <dbReference type="ARBA" id="ARBA00022902"/>
    </source>
</evidence>
<feature type="region of interest" description="Disordered" evidence="18">
    <location>
        <begin position="893"/>
        <end position="940"/>
    </location>
</feature>